<evidence type="ECO:0000313" key="8">
    <source>
        <dbReference type="Proteomes" id="UP000219020"/>
    </source>
</evidence>
<evidence type="ECO:0000256" key="3">
    <source>
        <dbReference type="ARBA" id="ARBA00022578"/>
    </source>
</evidence>
<keyword evidence="3 6" id="KW-0815">Transposition</keyword>
<gene>
    <name evidence="7" type="ORF">BTN49_2362</name>
</gene>
<evidence type="ECO:0000256" key="6">
    <source>
        <dbReference type="RuleBase" id="RU365089"/>
    </source>
</evidence>
<protein>
    <recommendedName>
        <fullName evidence="6">Mutator family transposase</fullName>
    </recommendedName>
</protein>
<dbReference type="PANTHER" id="PTHR33217">
    <property type="entry name" value="TRANSPOSASE FOR INSERTION SEQUENCE ELEMENT IS1081"/>
    <property type="match status" value="1"/>
</dbReference>
<dbReference type="EMBL" id="NBYY01000028">
    <property type="protein sequence ID" value="PCS21897.1"/>
    <property type="molecule type" value="Genomic_DNA"/>
</dbReference>
<dbReference type="PANTHER" id="PTHR33217:SF9">
    <property type="entry name" value="MUTATOR FAMILY TRANSPOSASE"/>
    <property type="match status" value="1"/>
</dbReference>
<keyword evidence="4 6" id="KW-0238">DNA-binding</keyword>
<keyword evidence="6" id="KW-0814">Transposable element</keyword>
<comment type="similarity">
    <text evidence="2 6">Belongs to the transposase mutator family.</text>
</comment>
<dbReference type="InterPro" id="IPR001207">
    <property type="entry name" value="Transposase_mutator"/>
</dbReference>
<dbReference type="GO" id="GO:0006313">
    <property type="term" value="P:DNA transposition"/>
    <property type="evidence" value="ECO:0007669"/>
    <property type="project" value="UniProtKB-UniRule"/>
</dbReference>
<dbReference type="Proteomes" id="UP000219020">
    <property type="component" value="Unassembled WGS sequence"/>
</dbReference>
<evidence type="ECO:0000256" key="4">
    <source>
        <dbReference type="ARBA" id="ARBA00023125"/>
    </source>
</evidence>
<evidence type="ECO:0000256" key="2">
    <source>
        <dbReference type="ARBA" id="ARBA00010961"/>
    </source>
</evidence>
<keyword evidence="5 6" id="KW-0233">DNA recombination</keyword>
<evidence type="ECO:0000256" key="1">
    <source>
        <dbReference type="ARBA" id="ARBA00002190"/>
    </source>
</evidence>
<proteinExistence type="inferred from homology"/>
<dbReference type="GO" id="GO:0004803">
    <property type="term" value="F:transposase activity"/>
    <property type="evidence" value="ECO:0007669"/>
    <property type="project" value="UniProtKB-UniRule"/>
</dbReference>
<evidence type="ECO:0000256" key="5">
    <source>
        <dbReference type="ARBA" id="ARBA00023172"/>
    </source>
</evidence>
<keyword evidence="8" id="KW-1185">Reference proteome</keyword>
<name>A0A2A5T161_9GAMM</name>
<comment type="function">
    <text evidence="1 6">Required for the transposition of the insertion element.</text>
</comment>
<accession>A0A2A5T161</accession>
<dbReference type="Pfam" id="PF00872">
    <property type="entry name" value="Transposase_mut"/>
    <property type="match status" value="1"/>
</dbReference>
<dbReference type="AlphaFoldDB" id="A0A2A5T161"/>
<reference evidence="8" key="1">
    <citation type="submission" date="2017-04" db="EMBL/GenBank/DDBJ databases">
        <title>Genome evolution of the luminous symbionts of deep sea anglerfish.</title>
        <authorList>
            <person name="Hendry T.A."/>
        </authorList>
    </citation>
    <scope>NUCLEOTIDE SEQUENCE [LARGE SCALE GENOMIC DNA]</scope>
</reference>
<comment type="caution">
    <text evidence="7">The sequence shown here is derived from an EMBL/GenBank/DDBJ whole genome shotgun (WGS) entry which is preliminary data.</text>
</comment>
<dbReference type="GO" id="GO:0003677">
    <property type="term" value="F:DNA binding"/>
    <property type="evidence" value="ECO:0007669"/>
    <property type="project" value="UniProtKB-UniRule"/>
</dbReference>
<sequence length="153" mass="17872">MDDKLYLLVVIGLDDFSRKEVPTVIEGYRESEVSWLEVLSQLTSKGINIATELAIGDGAFCFWTAVTKNWLMTRHQRCWIHKTANVLNKLPTFVQPRIKKTPHDIWMAETQQKAHKALGQFKIRYDTRYHKAAECLTKDKVKMLKFYDFPAEH</sequence>
<evidence type="ECO:0000313" key="7">
    <source>
        <dbReference type="EMBL" id="PCS21897.1"/>
    </source>
</evidence>
<organism evidence="7 8">
    <name type="scientific">Candidatus Enterovibrio escicola</name>
    <dbReference type="NCBI Taxonomy" id="1927127"/>
    <lineage>
        <taxon>Bacteria</taxon>
        <taxon>Pseudomonadati</taxon>
        <taxon>Pseudomonadota</taxon>
        <taxon>Gammaproteobacteria</taxon>
        <taxon>Vibrionales</taxon>
        <taxon>Vibrionaceae</taxon>
        <taxon>Enterovibrio</taxon>
    </lineage>
</organism>